<dbReference type="EMBL" id="JACTAM010000019">
    <property type="protein sequence ID" value="KAI2653073.1"/>
    <property type="molecule type" value="Genomic_DNA"/>
</dbReference>
<dbReference type="PANTHER" id="PTHR47308:SF1">
    <property type="entry name" value="NUCLEAR GTPASE SLIP-GC"/>
    <property type="match status" value="1"/>
</dbReference>
<name>A0ABQ8LQZ9_LABRO</name>
<keyword evidence="4" id="KW-1185">Reference proteome</keyword>
<evidence type="ECO:0000259" key="2">
    <source>
        <dbReference type="Pfam" id="PF24564"/>
    </source>
</evidence>
<dbReference type="PANTHER" id="PTHR47308">
    <property type="entry name" value="NUCLEAR GTPASE SLIP-GC"/>
    <property type="match status" value="1"/>
</dbReference>
<dbReference type="Pfam" id="PF00350">
    <property type="entry name" value="Dynamin_N"/>
    <property type="match status" value="1"/>
</dbReference>
<dbReference type="InterPro" id="IPR045063">
    <property type="entry name" value="Dynamin_N"/>
</dbReference>
<proteinExistence type="predicted"/>
<dbReference type="Proteomes" id="UP000830375">
    <property type="component" value="Unassembled WGS sequence"/>
</dbReference>
<reference evidence="3 4" key="1">
    <citation type="submission" date="2022-01" db="EMBL/GenBank/DDBJ databases">
        <title>A high-quality chromosome-level genome assembly of rohu carp, Labeo rohita.</title>
        <authorList>
            <person name="Arick M.A. II"/>
            <person name="Hsu C.-Y."/>
            <person name="Magbanua Z."/>
            <person name="Pechanova O."/>
            <person name="Grover C."/>
            <person name="Miller E."/>
            <person name="Thrash A."/>
            <person name="Ezzel L."/>
            <person name="Alam S."/>
            <person name="Benzie J."/>
            <person name="Hamilton M."/>
            <person name="Karsi A."/>
            <person name="Lawrence M.L."/>
            <person name="Peterson D.G."/>
        </authorList>
    </citation>
    <scope>NUCLEOTIDE SEQUENCE [LARGE SCALE GENOMIC DNA]</scope>
    <source>
        <strain evidence="4">BAU-BD-2019</strain>
        <tissue evidence="3">Blood</tissue>
    </source>
</reference>
<dbReference type="InterPro" id="IPR053082">
    <property type="entry name" value="Nuclear_GTPase_SLIP-GC"/>
</dbReference>
<accession>A0ABQ8LQZ9</accession>
<dbReference type="SUPFAM" id="SSF52540">
    <property type="entry name" value="P-loop containing nucleoside triphosphate hydrolases"/>
    <property type="match status" value="1"/>
</dbReference>
<dbReference type="Gene3D" id="3.40.50.300">
    <property type="entry name" value="P-loop containing nucleotide triphosphate hydrolases"/>
    <property type="match status" value="2"/>
</dbReference>
<feature type="domain" description="DUF7605" evidence="2">
    <location>
        <begin position="472"/>
        <end position="632"/>
    </location>
</feature>
<evidence type="ECO:0000313" key="4">
    <source>
        <dbReference type="Proteomes" id="UP000830375"/>
    </source>
</evidence>
<dbReference type="InterPro" id="IPR027417">
    <property type="entry name" value="P-loop_NTPase"/>
</dbReference>
<evidence type="ECO:0000259" key="1">
    <source>
        <dbReference type="Pfam" id="PF00350"/>
    </source>
</evidence>
<organism evidence="3 4">
    <name type="scientific">Labeo rohita</name>
    <name type="common">Indian major carp</name>
    <name type="synonym">Cyprinus rohita</name>
    <dbReference type="NCBI Taxonomy" id="84645"/>
    <lineage>
        <taxon>Eukaryota</taxon>
        <taxon>Metazoa</taxon>
        <taxon>Chordata</taxon>
        <taxon>Craniata</taxon>
        <taxon>Vertebrata</taxon>
        <taxon>Euteleostomi</taxon>
        <taxon>Actinopterygii</taxon>
        <taxon>Neopterygii</taxon>
        <taxon>Teleostei</taxon>
        <taxon>Ostariophysi</taxon>
        <taxon>Cypriniformes</taxon>
        <taxon>Cyprinidae</taxon>
        <taxon>Labeoninae</taxon>
        <taxon>Labeonini</taxon>
        <taxon>Labeo</taxon>
    </lineage>
</organism>
<dbReference type="InterPro" id="IPR056024">
    <property type="entry name" value="DUF7605"/>
</dbReference>
<evidence type="ECO:0000313" key="3">
    <source>
        <dbReference type="EMBL" id="KAI2653073.1"/>
    </source>
</evidence>
<protein>
    <submittedName>
        <fullName evidence="3">Nuclear GTPase SLIP-GC</fullName>
    </submittedName>
</protein>
<sequence>MIMKNAKQIMKKVIDKLHHTISMHNDIISKINKMYTVNIKKTTIGIVGRSGEGKSSLLSAILGKKNLMPSGSFGACTSVVTQVKANLTDSNYTAVIEFISKEEWEKELKDLLTVLSDDSEDSNEDLFEIAVEKITALYGRGADQKTLEELKKDDKYAEIENFITETQNSKKISKSDLSEFAKDIACYVLNSKSSHGGWLWPIVKCVTIKIPDCRELLEHIVLVDLPGTGDCNKTRDDLWKSVRILPGTDYHAEVPWARTDKLSECSSVWIVSDINRAITDRDPWGILKHCMEELGPGGECKSINFICTKTDEIDPDQKKRCIRHRNELAKTSVKEKFENSEIKKRFSTDNHFLQVFTVSCNAFFNPSLNLESTETEIPNLQDVLRSCNKSINQELTRDYVDEAKGVLSLIQSVQLDTNKKTAEKKASVRIELETNLTKALNELDKYFGNIHHDLNKRLSKGVKESVNSCVASTKALVASRKRRGFHKTLQALCKNHGYFSPKRRDAVLDLNKKLVKPLHENIDEYFSLHFPLNGTTGKSVQEQIDKFTIIQSDSAYTRSSMLRHIQNFIKTQENGQKTKLIKETVEIKKHIYSSILETIKNEMAPCYEEAAALTGTGSMKERQDMLITTVDEKKQIMFNKAKMEALKKLKNLKLHIKSTLKSKLKKAMDTSLSQDSTIKLMGKRECNPFRLCKTI</sequence>
<feature type="domain" description="Dynamin N-terminal" evidence="1">
    <location>
        <begin position="44"/>
        <end position="240"/>
    </location>
</feature>
<comment type="caution">
    <text evidence="3">The sequence shown here is derived from an EMBL/GenBank/DDBJ whole genome shotgun (WGS) entry which is preliminary data.</text>
</comment>
<dbReference type="Pfam" id="PF24564">
    <property type="entry name" value="DUF7605"/>
    <property type="match status" value="1"/>
</dbReference>
<gene>
    <name evidence="3" type="ORF">H4Q32_006434</name>
</gene>